<dbReference type="RefSeq" id="WP_055461850.1">
    <property type="nucleotide sequence ID" value="NZ_CYHG01000002.1"/>
</dbReference>
<accession>A0A0K6IIH4</accession>
<evidence type="ECO:0000313" key="11">
    <source>
        <dbReference type="Proteomes" id="UP000182769"/>
    </source>
</evidence>
<feature type="coiled-coil region" evidence="7">
    <location>
        <begin position="153"/>
        <end position="205"/>
    </location>
</feature>
<evidence type="ECO:0000256" key="1">
    <source>
        <dbReference type="ARBA" id="ARBA00004365"/>
    </source>
</evidence>
<keyword evidence="7" id="KW-0175">Coiled coil</keyword>
<keyword evidence="10" id="KW-0966">Cell projection</keyword>
<comment type="similarity">
    <text evidence="3">Belongs to the flagella basal body rod proteins family.</text>
</comment>
<evidence type="ECO:0000256" key="3">
    <source>
        <dbReference type="ARBA" id="ARBA00009677"/>
    </source>
</evidence>
<dbReference type="PANTHER" id="PTHR30033">
    <property type="entry name" value="FLAGELLAR HOOK-ASSOCIATED PROTEIN 1"/>
    <property type="match status" value="1"/>
</dbReference>
<evidence type="ECO:0000256" key="6">
    <source>
        <dbReference type="ARBA" id="ARBA00023143"/>
    </source>
</evidence>
<feature type="domain" description="Flagellar basal-body/hook protein C-terminal" evidence="8">
    <location>
        <begin position="619"/>
        <end position="655"/>
    </location>
</feature>
<keyword evidence="10" id="KW-0282">Flagellum</keyword>
<dbReference type="InterPro" id="IPR010930">
    <property type="entry name" value="Flg_bb/hook_C_dom"/>
</dbReference>
<organism evidence="10 11">
    <name type="scientific">Marinomonas fungiae</name>
    <dbReference type="NCBI Taxonomy" id="1137284"/>
    <lineage>
        <taxon>Bacteria</taxon>
        <taxon>Pseudomonadati</taxon>
        <taxon>Pseudomonadota</taxon>
        <taxon>Gammaproteobacteria</taxon>
        <taxon>Oceanospirillales</taxon>
        <taxon>Oceanospirillaceae</taxon>
        <taxon>Marinomonas</taxon>
    </lineage>
</organism>
<dbReference type="GO" id="GO:0009424">
    <property type="term" value="C:bacterial-type flagellum hook"/>
    <property type="evidence" value="ECO:0007669"/>
    <property type="project" value="InterPro"/>
</dbReference>
<evidence type="ECO:0000256" key="2">
    <source>
        <dbReference type="ARBA" id="ARBA00004613"/>
    </source>
</evidence>
<dbReference type="AlphaFoldDB" id="A0A0K6IIH4"/>
<dbReference type="STRING" id="1137284.GCA_001418205_00724"/>
<dbReference type="InterPro" id="IPR053927">
    <property type="entry name" value="FlgK_helical"/>
</dbReference>
<keyword evidence="6" id="KW-0975">Bacterial flagellum</keyword>
<name>A0A0K6IIH4_9GAMM</name>
<dbReference type="EMBL" id="CYHG01000002">
    <property type="protein sequence ID" value="CUB02881.1"/>
    <property type="molecule type" value="Genomic_DNA"/>
</dbReference>
<sequence length="659" mass="70471">MASLYSIGLSGLQSSTARITTTGQNTANVDTEGYSRQNTATVSRAGGGVLVQDTSRIINQYVNQQVWSDTSKYNFYDSYHSMMTSFDAVMGDKSVSLSSYLDTAFSSLQNVNSDPTDSAARAHAYSTFQELASQYNELADYVTNQRELASDEISNNVEEINNITDQIASLNEQIFKLESTSKSPANELRDQQEQLVKELSAYLDVKVKYDDHKLMTVNLASGQPLVLQGNNNELALTSNPKNPDGLVGIELSFGRYEVNIPTDELGGSMGGLIAFRNEFVTTAERMLGQQALVLADTMNEQNKLGLDVNLDYGINLFSTTPIKTVSNPNNGNENADIGVRVTPGASSEVLTDTYEVVMTSASSFQLITYDLDGRITNESDVVDISASSAGDYFTVPGFGVDIQVGALADYSAGDRFQFAPTKDAASSLRISARSGDDFAMASPLSVSGDSANLSDANISISSITSLDPTRSSFTQSEGLKPNAPTRLEFDINGDVTVYYDAQTTPNTAIGPVTLTDYTDIFAELGIAEFAGYDISLDGAPQPGDAFSIGFNATGESDNYNGLKLADLQNQATVGGSRSYSEAFTSLVTEIGSVTASLKTNSSASEVVMNQSVAARDQVSAVSLDEEAVNLLRYQQSYTASAQVLSAAQNTFATLIGALR</sequence>
<dbReference type="Proteomes" id="UP000182769">
    <property type="component" value="Unassembled WGS sequence"/>
</dbReference>
<dbReference type="Pfam" id="PF06429">
    <property type="entry name" value="Flg_bbr_C"/>
    <property type="match status" value="1"/>
</dbReference>
<gene>
    <name evidence="10" type="ORF">Ga0061065_102219</name>
</gene>
<protein>
    <recommendedName>
        <fullName evidence="4">Flagellar hook-associated protein 1</fullName>
    </recommendedName>
</protein>
<dbReference type="GO" id="GO:0005576">
    <property type="term" value="C:extracellular region"/>
    <property type="evidence" value="ECO:0007669"/>
    <property type="project" value="UniProtKB-SubCell"/>
</dbReference>
<comment type="subcellular location">
    <subcellularLocation>
        <location evidence="1">Bacterial flagellum</location>
    </subcellularLocation>
    <subcellularLocation>
        <location evidence="2">Secreted</location>
    </subcellularLocation>
</comment>
<dbReference type="OrthoDB" id="9802553at2"/>
<evidence type="ECO:0000256" key="4">
    <source>
        <dbReference type="ARBA" id="ARBA00016244"/>
    </source>
</evidence>
<keyword evidence="11" id="KW-1185">Reference proteome</keyword>
<dbReference type="Pfam" id="PF22638">
    <property type="entry name" value="FlgK_D1"/>
    <property type="match status" value="1"/>
</dbReference>
<evidence type="ECO:0000256" key="7">
    <source>
        <dbReference type="SAM" id="Coils"/>
    </source>
</evidence>
<keyword evidence="5" id="KW-0964">Secreted</keyword>
<dbReference type="GO" id="GO:0005198">
    <property type="term" value="F:structural molecule activity"/>
    <property type="evidence" value="ECO:0007669"/>
    <property type="project" value="InterPro"/>
</dbReference>
<evidence type="ECO:0000259" key="9">
    <source>
        <dbReference type="Pfam" id="PF22638"/>
    </source>
</evidence>
<evidence type="ECO:0000256" key="5">
    <source>
        <dbReference type="ARBA" id="ARBA00022525"/>
    </source>
</evidence>
<keyword evidence="10" id="KW-0969">Cilium</keyword>
<dbReference type="PRINTS" id="PR01005">
    <property type="entry name" value="FLGHOOKAP1"/>
</dbReference>
<dbReference type="PANTHER" id="PTHR30033:SF1">
    <property type="entry name" value="FLAGELLAR HOOK-ASSOCIATED PROTEIN 1"/>
    <property type="match status" value="1"/>
</dbReference>
<feature type="domain" description="Flagellar hook-associated protein FlgK helical" evidence="9">
    <location>
        <begin position="84"/>
        <end position="317"/>
    </location>
</feature>
<dbReference type="SUPFAM" id="SSF64518">
    <property type="entry name" value="Phase 1 flagellin"/>
    <property type="match status" value="1"/>
</dbReference>
<dbReference type="InterPro" id="IPR002371">
    <property type="entry name" value="FlgK"/>
</dbReference>
<dbReference type="NCBIfam" id="TIGR02492">
    <property type="entry name" value="flgK_ends"/>
    <property type="match status" value="1"/>
</dbReference>
<evidence type="ECO:0000313" key="10">
    <source>
        <dbReference type="EMBL" id="CUB02881.1"/>
    </source>
</evidence>
<proteinExistence type="inferred from homology"/>
<dbReference type="GO" id="GO:0044780">
    <property type="term" value="P:bacterial-type flagellum assembly"/>
    <property type="evidence" value="ECO:0007669"/>
    <property type="project" value="InterPro"/>
</dbReference>
<evidence type="ECO:0000259" key="8">
    <source>
        <dbReference type="Pfam" id="PF06429"/>
    </source>
</evidence>
<reference evidence="11" key="1">
    <citation type="submission" date="2015-08" db="EMBL/GenBank/DDBJ databases">
        <authorList>
            <person name="Varghese N."/>
        </authorList>
    </citation>
    <scope>NUCLEOTIDE SEQUENCE [LARGE SCALE GENOMIC DNA]</scope>
    <source>
        <strain evidence="11">JCM 18476</strain>
    </source>
</reference>